<evidence type="ECO:0000256" key="2">
    <source>
        <dbReference type="ARBA" id="ARBA00005904"/>
    </source>
</evidence>
<feature type="compositionally biased region" description="Low complexity" evidence="4">
    <location>
        <begin position="83"/>
        <end position="97"/>
    </location>
</feature>
<evidence type="ECO:0000256" key="4">
    <source>
        <dbReference type="SAM" id="MobiDB-lite"/>
    </source>
</evidence>
<accession>A0AA38LQV0</accession>
<comment type="subcellular location">
    <subcellularLocation>
        <location evidence="1">Nucleus</location>
    </subcellularLocation>
</comment>
<evidence type="ECO:0000259" key="6">
    <source>
        <dbReference type="Pfam" id="PF15459"/>
    </source>
</evidence>
<comment type="similarity">
    <text evidence="2">Belongs to the SURF6 family.</text>
</comment>
<dbReference type="Pfam" id="PF15459">
    <property type="entry name" value="RRP14"/>
    <property type="match status" value="1"/>
</dbReference>
<feature type="compositionally biased region" description="Basic and acidic residues" evidence="4">
    <location>
        <begin position="369"/>
        <end position="379"/>
    </location>
</feature>
<feature type="compositionally biased region" description="Low complexity" evidence="4">
    <location>
        <begin position="150"/>
        <end position="167"/>
    </location>
</feature>
<feature type="compositionally biased region" description="Gly residues" evidence="4">
    <location>
        <begin position="406"/>
        <end position="415"/>
    </location>
</feature>
<feature type="region of interest" description="Disordered" evidence="4">
    <location>
        <begin position="325"/>
        <end position="426"/>
    </location>
</feature>
<dbReference type="PANTHER" id="PTHR14369">
    <property type="entry name" value="SURFEIT LOCUS PROTEIN 6"/>
    <property type="match status" value="1"/>
</dbReference>
<dbReference type="GO" id="GO:0042273">
    <property type="term" value="P:ribosomal large subunit biogenesis"/>
    <property type="evidence" value="ECO:0007669"/>
    <property type="project" value="TreeGrafter"/>
</dbReference>
<feature type="region of interest" description="Disordered" evidence="4">
    <location>
        <begin position="135"/>
        <end position="265"/>
    </location>
</feature>
<dbReference type="GeneID" id="77729246"/>
<sequence length="426" mass="46168">MTLETPRADLMASLEKHNASFTTLLSLIPAQYYIQPTQEEADSKWMKNKKRKTGEELKEHKRITKASKLDPENNKTTVDILFPSGPSTSAAPASEPTPDGPHPGFARPLPPPASISTLRTKLANKLAAFRSHRAPYPGEDQAMSATGSNGAALGVKGGAKADAGEAGPSSRDALEEESRRRRGEMRDNRRRDRKETRRKEESGQKKGEAKGKGKAVPKEERSVPTAKTQLLVPDRPSDSLSYPALALPSGSKPTADRPSTTFKPLSNPAQALAQLQKHNRHMEGMDDGKRAEAVESERWAKALHRAEGGKVADDEKVLKKAVKRLEKTKGKSGKEWAERKREITNTQSIAIKKRNDNIASKLQARKDKKMGVKKKDAPKGGKKGTGGYKGKNRDDNRDAGPSASAGKGGKGGKGRPGFEGKGKGKK</sequence>
<evidence type="ECO:0000256" key="1">
    <source>
        <dbReference type="ARBA" id="ARBA00004123"/>
    </source>
</evidence>
<feature type="compositionally biased region" description="Basic and acidic residues" evidence="4">
    <location>
        <begin position="172"/>
        <end position="222"/>
    </location>
</feature>
<dbReference type="InterPro" id="IPR029190">
    <property type="entry name" value="Rrp14/SURF6_C"/>
</dbReference>
<evidence type="ECO:0000313" key="8">
    <source>
        <dbReference type="Proteomes" id="UP001164286"/>
    </source>
</evidence>
<dbReference type="AlphaFoldDB" id="A0AA38LQV0"/>
<dbReference type="GO" id="GO:0005730">
    <property type="term" value="C:nucleolus"/>
    <property type="evidence" value="ECO:0007669"/>
    <property type="project" value="TreeGrafter"/>
</dbReference>
<protein>
    <submittedName>
        <fullName evidence="7">Establishment of cell polarity protein</fullName>
    </submittedName>
</protein>
<dbReference type="GO" id="GO:0003723">
    <property type="term" value="F:RNA binding"/>
    <property type="evidence" value="ECO:0007669"/>
    <property type="project" value="TreeGrafter"/>
</dbReference>
<name>A0AA38LQV0_9TREE</name>
<proteinExistence type="inferred from homology"/>
<dbReference type="InterPro" id="IPR007019">
    <property type="entry name" value="SURF6"/>
</dbReference>
<comment type="caution">
    <text evidence="7">The sequence shown here is derived from an EMBL/GenBank/DDBJ whole genome shotgun (WGS) entry which is preliminary data.</text>
</comment>
<dbReference type="Proteomes" id="UP001164286">
    <property type="component" value="Unassembled WGS sequence"/>
</dbReference>
<dbReference type="Pfam" id="PF04935">
    <property type="entry name" value="SURF6"/>
    <property type="match status" value="1"/>
</dbReference>
<keyword evidence="8" id="KW-1185">Reference proteome</keyword>
<feature type="domain" description="Ribosomal RNA-processing protein 14/surfeit locus protein 6 C-terminal" evidence="5">
    <location>
        <begin position="177"/>
        <end position="371"/>
    </location>
</feature>
<evidence type="ECO:0000256" key="3">
    <source>
        <dbReference type="ARBA" id="ARBA00023242"/>
    </source>
</evidence>
<dbReference type="PANTHER" id="PTHR14369:SF0">
    <property type="entry name" value="SURFEIT LOCUS PROTEIN 6"/>
    <property type="match status" value="1"/>
</dbReference>
<feature type="compositionally biased region" description="Basic and acidic residues" evidence="4">
    <location>
        <begin position="416"/>
        <end position="426"/>
    </location>
</feature>
<dbReference type="GO" id="GO:0003677">
    <property type="term" value="F:DNA binding"/>
    <property type="evidence" value="ECO:0007669"/>
    <property type="project" value="TreeGrafter"/>
</dbReference>
<feature type="compositionally biased region" description="Basic and acidic residues" evidence="4">
    <location>
        <begin position="325"/>
        <end position="343"/>
    </location>
</feature>
<feature type="region of interest" description="Disordered" evidence="4">
    <location>
        <begin position="44"/>
        <end position="115"/>
    </location>
</feature>
<evidence type="ECO:0000313" key="7">
    <source>
        <dbReference type="EMBL" id="KAI9633657.1"/>
    </source>
</evidence>
<keyword evidence="3" id="KW-0539">Nucleus</keyword>
<evidence type="ECO:0000259" key="5">
    <source>
        <dbReference type="Pfam" id="PF04935"/>
    </source>
</evidence>
<gene>
    <name evidence="7" type="ORF">MKK02DRAFT_38316</name>
</gene>
<dbReference type="RefSeq" id="XP_052943434.1">
    <property type="nucleotide sequence ID" value="XM_053090041.1"/>
</dbReference>
<dbReference type="InterPro" id="IPR029188">
    <property type="entry name" value="Rrp14_N"/>
</dbReference>
<dbReference type="GO" id="GO:0042274">
    <property type="term" value="P:ribosomal small subunit biogenesis"/>
    <property type="evidence" value="ECO:0007669"/>
    <property type="project" value="TreeGrafter"/>
</dbReference>
<reference evidence="7" key="1">
    <citation type="journal article" date="2022" name="G3 (Bethesda)">
        <title>High quality genome of the basidiomycete yeast Dioszegia hungarica PDD-24b-2 isolated from cloud water.</title>
        <authorList>
            <person name="Jarrige D."/>
            <person name="Haridas S."/>
            <person name="Bleykasten-Grosshans C."/>
            <person name="Joly M."/>
            <person name="Nadalig T."/>
            <person name="Sancelme M."/>
            <person name="Vuilleumier S."/>
            <person name="Grigoriev I.V."/>
            <person name="Amato P."/>
            <person name="Bringel F."/>
        </authorList>
    </citation>
    <scope>NUCLEOTIDE SEQUENCE</scope>
    <source>
        <strain evidence="7">PDD-24b-2</strain>
    </source>
</reference>
<dbReference type="EMBL" id="JAKWFO010000008">
    <property type="protein sequence ID" value="KAI9633657.1"/>
    <property type="molecule type" value="Genomic_DNA"/>
</dbReference>
<feature type="domain" description="Ribosomal RNA-processing protein 14 N-terminal" evidence="6">
    <location>
        <begin position="13"/>
        <end position="72"/>
    </location>
</feature>
<organism evidence="7 8">
    <name type="scientific">Dioszegia hungarica</name>
    <dbReference type="NCBI Taxonomy" id="4972"/>
    <lineage>
        <taxon>Eukaryota</taxon>
        <taxon>Fungi</taxon>
        <taxon>Dikarya</taxon>
        <taxon>Basidiomycota</taxon>
        <taxon>Agaricomycotina</taxon>
        <taxon>Tremellomycetes</taxon>
        <taxon>Tremellales</taxon>
        <taxon>Bulleribasidiaceae</taxon>
        <taxon>Dioszegia</taxon>
    </lineage>
</organism>